<feature type="compositionally biased region" description="Polar residues" evidence="1">
    <location>
        <begin position="62"/>
        <end position="74"/>
    </location>
</feature>
<accession>A0A9J6EV16</accession>
<feature type="region of interest" description="Disordered" evidence="1">
    <location>
        <begin position="190"/>
        <end position="213"/>
    </location>
</feature>
<comment type="caution">
    <text evidence="2">The sequence shown here is derived from an EMBL/GenBank/DDBJ whole genome shotgun (WGS) entry which is preliminary data.</text>
</comment>
<feature type="compositionally biased region" description="Low complexity" evidence="1">
    <location>
        <begin position="136"/>
        <end position="155"/>
    </location>
</feature>
<name>A0A9J6EV16_RHIMP</name>
<evidence type="ECO:0000313" key="3">
    <source>
        <dbReference type="Proteomes" id="UP000821866"/>
    </source>
</evidence>
<feature type="region of interest" description="Disordered" evidence="1">
    <location>
        <begin position="118"/>
        <end position="178"/>
    </location>
</feature>
<feature type="region of interest" description="Disordered" evidence="1">
    <location>
        <begin position="61"/>
        <end position="94"/>
    </location>
</feature>
<dbReference type="AlphaFoldDB" id="A0A9J6EV16"/>
<evidence type="ECO:0000256" key="1">
    <source>
        <dbReference type="SAM" id="MobiDB-lite"/>
    </source>
</evidence>
<dbReference type="Proteomes" id="UP000821866">
    <property type="component" value="Chromosome 10"/>
</dbReference>
<gene>
    <name evidence="2" type="ORF">HPB51_023280</name>
</gene>
<dbReference type="EMBL" id="JABSTU010000002">
    <property type="protein sequence ID" value="KAH8038146.1"/>
    <property type="molecule type" value="Genomic_DNA"/>
</dbReference>
<keyword evidence="3" id="KW-1185">Reference proteome</keyword>
<evidence type="ECO:0000313" key="2">
    <source>
        <dbReference type="EMBL" id="KAH8038146.1"/>
    </source>
</evidence>
<feature type="compositionally biased region" description="Polar residues" evidence="1">
    <location>
        <begin position="156"/>
        <end position="170"/>
    </location>
</feature>
<feature type="region of interest" description="Disordered" evidence="1">
    <location>
        <begin position="225"/>
        <end position="256"/>
    </location>
</feature>
<protein>
    <submittedName>
        <fullName evidence="2">Uncharacterized protein</fullName>
    </submittedName>
</protein>
<reference evidence="2" key="2">
    <citation type="submission" date="2021-09" db="EMBL/GenBank/DDBJ databases">
        <authorList>
            <person name="Jia N."/>
            <person name="Wang J."/>
            <person name="Shi W."/>
            <person name="Du L."/>
            <person name="Sun Y."/>
            <person name="Zhan W."/>
            <person name="Jiang J."/>
            <person name="Wang Q."/>
            <person name="Zhang B."/>
            <person name="Ji P."/>
            <person name="Sakyi L.B."/>
            <person name="Cui X."/>
            <person name="Yuan T."/>
            <person name="Jiang B."/>
            <person name="Yang W."/>
            <person name="Lam T.T.-Y."/>
            <person name="Chang Q."/>
            <person name="Ding S."/>
            <person name="Wang X."/>
            <person name="Zhu J."/>
            <person name="Ruan X."/>
            <person name="Zhao L."/>
            <person name="Wei J."/>
            <person name="Que T."/>
            <person name="Du C."/>
            <person name="Cheng J."/>
            <person name="Dai P."/>
            <person name="Han X."/>
            <person name="Huang E."/>
            <person name="Gao Y."/>
            <person name="Liu J."/>
            <person name="Shao H."/>
            <person name="Ye R."/>
            <person name="Li L."/>
            <person name="Wei W."/>
            <person name="Wang X."/>
            <person name="Wang C."/>
            <person name="Huo Q."/>
            <person name="Li W."/>
            <person name="Guo W."/>
            <person name="Chen H."/>
            <person name="Chen S."/>
            <person name="Zhou L."/>
            <person name="Zhou L."/>
            <person name="Ni X."/>
            <person name="Tian J."/>
            <person name="Zhou Y."/>
            <person name="Sheng Y."/>
            <person name="Liu T."/>
            <person name="Pan Y."/>
            <person name="Xia L."/>
            <person name="Li J."/>
            <person name="Zhao F."/>
            <person name="Cao W."/>
        </authorList>
    </citation>
    <scope>NUCLEOTIDE SEQUENCE</scope>
    <source>
        <strain evidence="2">Rmic-2018</strain>
        <tissue evidence="2">Larvae</tissue>
    </source>
</reference>
<sequence length="256" mass="27517">MADGLPKGFPSGLAHRNGRQTTRAASLTYLQHTYQCRETQGSHEPVVRTSAADREQRWSKAMGTNSQNFYTEKTPSNKKADSHHRHFRDARDPGGLVFCQETEIQITRGIEVGYPEKTECELSPSPQKSGAASSGSSPITEMSSPTSSSPYSHNTLASSPNTSVEGSSPEQEPGSFSLCGEHIRRGTASHTVLRYRSPPGPTSCGRASTTPTPENWMFERVACPSSPPAHRLLPPGGTGSKTVETGRPKLPSIPAA</sequence>
<reference evidence="2" key="1">
    <citation type="journal article" date="2020" name="Cell">
        <title>Large-Scale Comparative Analyses of Tick Genomes Elucidate Their Genetic Diversity and Vector Capacities.</title>
        <authorList>
            <consortium name="Tick Genome and Microbiome Consortium (TIGMIC)"/>
            <person name="Jia N."/>
            <person name="Wang J."/>
            <person name="Shi W."/>
            <person name="Du L."/>
            <person name="Sun Y."/>
            <person name="Zhan W."/>
            <person name="Jiang J.F."/>
            <person name="Wang Q."/>
            <person name="Zhang B."/>
            <person name="Ji P."/>
            <person name="Bell-Sakyi L."/>
            <person name="Cui X.M."/>
            <person name="Yuan T.T."/>
            <person name="Jiang B.G."/>
            <person name="Yang W.F."/>
            <person name="Lam T.T."/>
            <person name="Chang Q.C."/>
            <person name="Ding S.J."/>
            <person name="Wang X.J."/>
            <person name="Zhu J.G."/>
            <person name="Ruan X.D."/>
            <person name="Zhao L."/>
            <person name="Wei J.T."/>
            <person name="Ye R.Z."/>
            <person name="Que T.C."/>
            <person name="Du C.H."/>
            <person name="Zhou Y.H."/>
            <person name="Cheng J.X."/>
            <person name="Dai P.F."/>
            <person name="Guo W.B."/>
            <person name="Han X.H."/>
            <person name="Huang E.J."/>
            <person name="Li L.F."/>
            <person name="Wei W."/>
            <person name="Gao Y.C."/>
            <person name="Liu J.Z."/>
            <person name="Shao H.Z."/>
            <person name="Wang X."/>
            <person name="Wang C.C."/>
            <person name="Yang T.C."/>
            <person name="Huo Q.B."/>
            <person name="Li W."/>
            <person name="Chen H.Y."/>
            <person name="Chen S.E."/>
            <person name="Zhou L.G."/>
            <person name="Ni X.B."/>
            <person name="Tian J.H."/>
            <person name="Sheng Y."/>
            <person name="Liu T."/>
            <person name="Pan Y.S."/>
            <person name="Xia L.Y."/>
            <person name="Li J."/>
            <person name="Zhao F."/>
            <person name="Cao W.C."/>
        </authorList>
    </citation>
    <scope>NUCLEOTIDE SEQUENCE</scope>
    <source>
        <strain evidence="2">Rmic-2018</strain>
    </source>
</reference>
<proteinExistence type="predicted"/>
<feature type="compositionally biased region" description="Polar residues" evidence="1">
    <location>
        <begin position="124"/>
        <end position="135"/>
    </location>
</feature>
<organism evidence="2 3">
    <name type="scientific">Rhipicephalus microplus</name>
    <name type="common">Cattle tick</name>
    <name type="synonym">Boophilus microplus</name>
    <dbReference type="NCBI Taxonomy" id="6941"/>
    <lineage>
        <taxon>Eukaryota</taxon>
        <taxon>Metazoa</taxon>
        <taxon>Ecdysozoa</taxon>
        <taxon>Arthropoda</taxon>
        <taxon>Chelicerata</taxon>
        <taxon>Arachnida</taxon>
        <taxon>Acari</taxon>
        <taxon>Parasitiformes</taxon>
        <taxon>Ixodida</taxon>
        <taxon>Ixodoidea</taxon>
        <taxon>Ixodidae</taxon>
        <taxon>Rhipicephalinae</taxon>
        <taxon>Rhipicephalus</taxon>
        <taxon>Boophilus</taxon>
    </lineage>
</organism>